<dbReference type="InterPro" id="IPR050109">
    <property type="entry name" value="HTH-type_TetR-like_transc_reg"/>
</dbReference>
<feature type="domain" description="HTH tetR-type" evidence="3">
    <location>
        <begin position="17"/>
        <end position="77"/>
    </location>
</feature>
<evidence type="ECO:0000313" key="5">
    <source>
        <dbReference type="EMBL" id="MBI0555007.1"/>
    </source>
</evidence>
<dbReference type="PRINTS" id="PR00455">
    <property type="entry name" value="HTHTETR"/>
</dbReference>
<dbReference type="EMBL" id="WABS01000019">
    <property type="protein sequence ID" value="MBI0555007.1"/>
    <property type="molecule type" value="Genomic_DNA"/>
</dbReference>
<dbReference type="Proteomes" id="UP001194579">
    <property type="component" value="Unassembled WGS sequence"/>
</dbReference>
<sequence length="200" mass="22336">MEHELKRKDGVREKKRRDMHRRITEIGLKLFAENGYEATTLDAIAEASGIARRTFFHYFRSKEEIILAWQNALPGELHAEILKQGGAASPITTTQAALVALAVNMRPDVAVLIGRIVQSTEQLQSGNQAKFLRMEQAAYEGLCEIWPDAEKRFGLRLAAMIGVGTMRLSIDAWVAEGCQRPLVKHLEENFGCLKTELGAC</sequence>
<dbReference type="eggNOG" id="COG1309">
    <property type="taxonomic scope" value="Bacteria"/>
</dbReference>
<dbReference type="EMBL" id="CP003415">
    <property type="protein sequence ID" value="AFI89284.1"/>
    <property type="molecule type" value="Genomic_DNA"/>
</dbReference>
<protein>
    <submittedName>
        <fullName evidence="5">TetR family transcriptional regulator</fullName>
    </submittedName>
    <submittedName>
        <fullName evidence="4">Transcriptional regulator, TetR family</fullName>
    </submittedName>
</protein>
<feature type="DNA-binding region" description="H-T-H motif" evidence="2">
    <location>
        <begin position="40"/>
        <end position="59"/>
    </location>
</feature>
<dbReference type="PROSITE" id="PS01081">
    <property type="entry name" value="HTH_TETR_1"/>
    <property type="match status" value="1"/>
</dbReference>
<dbReference type="PROSITE" id="PS50977">
    <property type="entry name" value="HTH_TETR_2"/>
    <property type="match status" value="1"/>
</dbReference>
<dbReference type="AlphaFoldDB" id="A0A0H3I1P5"/>
<dbReference type="PATRIC" id="fig|1166016.3.peg.1190"/>
<dbReference type="InterPro" id="IPR009057">
    <property type="entry name" value="Homeodomain-like_sf"/>
</dbReference>
<dbReference type="HOGENOM" id="CLU_069356_2_2_6"/>
<organism evidence="4 6">
    <name type="scientific">Pectobacterium parmentieri</name>
    <dbReference type="NCBI Taxonomy" id="1905730"/>
    <lineage>
        <taxon>Bacteria</taxon>
        <taxon>Pseudomonadati</taxon>
        <taxon>Pseudomonadota</taxon>
        <taxon>Gammaproteobacteria</taxon>
        <taxon>Enterobacterales</taxon>
        <taxon>Pectobacteriaceae</taxon>
        <taxon>Pectobacterium</taxon>
    </lineage>
</organism>
<reference evidence="4 6" key="1">
    <citation type="journal article" date="2012" name="J. Bacteriol.">
        <title>Genome sequence of Pectobacterium sp. strain SCC3193.</title>
        <authorList>
            <person name="Koskinen J.P."/>
            <person name="Laine P."/>
            <person name="Niemi O."/>
            <person name="Nykyri J."/>
            <person name="Harjunpaa H."/>
            <person name="Auvinen P."/>
            <person name="Paulin L."/>
            <person name="Pirhonen M."/>
            <person name="Palva T."/>
            <person name="Holm L."/>
        </authorList>
    </citation>
    <scope>NUCLEOTIDE SEQUENCE [LARGE SCALE GENOMIC DNA]</scope>
    <source>
        <strain evidence="4 6">SCC3193</strain>
    </source>
</reference>
<dbReference type="RefSeq" id="WP_014698974.1">
    <property type="nucleotide sequence ID" value="NC_017845.1"/>
</dbReference>
<dbReference type="Pfam" id="PF00440">
    <property type="entry name" value="TetR_N"/>
    <property type="match status" value="1"/>
</dbReference>
<dbReference type="KEGG" id="pec:W5S_1183"/>
<evidence type="ECO:0000313" key="6">
    <source>
        <dbReference type="Proteomes" id="UP000008044"/>
    </source>
</evidence>
<evidence type="ECO:0000259" key="3">
    <source>
        <dbReference type="PROSITE" id="PS50977"/>
    </source>
</evidence>
<dbReference type="PANTHER" id="PTHR30055">
    <property type="entry name" value="HTH-TYPE TRANSCRIPTIONAL REGULATOR RUTR"/>
    <property type="match status" value="1"/>
</dbReference>
<gene>
    <name evidence="4" type="ordered locus">W5S_1183</name>
    <name evidence="5" type="ORF">F6Q06_10985</name>
</gene>
<keyword evidence="1 2" id="KW-0238">DNA-binding</keyword>
<dbReference type="GO" id="GO:0003700">
    <property type="term" value="F:DNA-binding transcription factor activity"/>
    <property type="evidence" value="ECO:0007669"/>
    <property type="project" value="TreeGrafter"/>
</dbReference>
<reference evidence="5" key="4">
    <citation type="submission" date="2024-05" db="EMBL/GenBank/DDBJ databases">
        <title>Identification of Pectobacterium versatile causing blackleg of potato from New York State with a whole genome sequencing approach.</title>
        <authorList>
            <person name="Ma X."/>
            <person name="Swingle B."/>
        </authorList>
    </citation>
    <scope>NUCLEOTIDE SEQUENCE</scope>
    <source>
        <strain evidence="5">NY1588A</strain>
    </source>
</reference>
<name>A0A0H3I1P5_PECPM</name>
<dbReference type="InterPro" id="IPR001647">
    <property type="entry name" value="HTH_TetR"/>
</dbReference>
<evidence type="ECO:0000256" key="2">
    <source>
        <dbReference type="PROSITE-ProRule" id="PRU00335"/>
    </source>
</evidence>
<dbReference type="InterPro" id="IPR023772">
    <property type="entry name" value="DNA-bd_HTH_TetR-type_CS"/>
</dbReference>
<proteinExistence type="predicted"/>
<dbReference type="Gene3D" id="1.10.357.10">
    <property type="entry name" value="Tetracycline Repressor, domain 2"/>
    <property type="match status" value="1"/>
</dbReference>
<accession>A0A0H3I1P5</accession>
<dbReference type="Proteomes" id="UP000008044">
    <property type="component" value="Chromosome"/>
</dbReference>
<evidence type="ECO:0000256" key="1">
    <source>
        <dbReference type="ARBA" id="ARBA00023125"/>
    </source>
</evidence>
<reference evidence="7" key="3">
    <citation type="submission" date="2023-07" db="EMBL/GenBank/DDBJ databases">
        <title>Identification of Pectobacterium versatile causing blackleg of potato from New York State with a whole genome sequencing approach.</title>
        <authorList>
            <person name="Ma X."/>
            <person name="Swingle B."/>
        </authorList>
    </citation>
    <scope>NUCLEOTIDE SEQUENCE [LARGE SCALE GENOMIC DNA]</scope>
    <source>
        <strain evidence="7">NY1588A</strain>
    </source>
</reference>
<evidence type="ECO:0000313" key="7">
    <source>
        <dbReference type="Proteomes" id="UP001194579"/>
    </source>
</evidence>
<reference evidence="4" key="2">
    <citation type="submission" date="2012-03" db="EMBL/GenBank/DDBJ databases">
        <authorList>
            <person name="Koskinen P."/>
            <person name="Laine P."/>
            <person name="Niemi O."/>
            <person name="Nykyri J."/>
            <person name="Harjunpaa H."/>
            <person name="Auvinen P."/>
            <person name="Paulin L."/>
            <person name="Pirhonen M."/>
            <person name="Palva T."/>
            <person name="Holm L."/>
        </authorList>
    </citation>
    <scope>NUCLEOTIDE SEQUENCE</scope>
    <source>
        <strain evidence="4">SCC3193</strain>
    </source>
</reference>
<dbReference type="STRING" id="1905730.W5S_1183"/>
<dbReference type="GO" id="GO:0000976">
    <property type="term" value="F:transcription cis-regulatory region binding"/>
    <property type="evidence" value="ECO:0007669"/>
    <property type="project" value="TreeGrafter"/>
</dbReference>
<dbReference type="PANTHER" id="PTHR30055:SF226">
    <property type="entry name" value="HTH-TYPE TRANSCRIPTIONAL REGULATOR PKSA"/>
    <property type="match status" value="1"/>
</dbReference>
<dbReference type="SUPFAM" id="SSF46689">
    <property type="entry name" value="Homeodomain-like"/>
    <property type="match status" value="1"/>
</dbReference>
<keyword evidence="7" id="KW-1185">Reference proteome</keyword>
<evidence type="ECO:0000313" key="4">
    <source>
        <dbReference type="EMBL" id="AFI89284.1"/>
    </source>
</evidence>